<reference evidence="14" key="1">
    <citation type="journal article" date="2021" name="Nat. Commun.">
        <title>Genetic determinants of endophytism in the Arabidopsis root mycobiome.</title>
        <authorList>
            <person name="Mesny F."/>
            <person name="Miyauchi S."/>
            <person name="Thiergart T."/>
            <person name="Pickel B."/>
            <person name="Atanasova L."/>
            <person name="Karlsson M."/>
            <person name="Huettel B."/>
            <person name="Barry K.W."/>
            <person name="Haridas S."/>
            <person name="Chen C."/>
            <person name="Bauer D."/>
            <person name="Andreopoulos W."/>
            <person name="Pangilinan J."/>
            <person name="LaButti K."/>
            <person name="Riley R."/>
            <person name="Lipzen A."/>
            <person name="Clum A."/>
            <person name="Drula E."/>
            <person name="Henrissat B."/>
            <person name="Kohler A."/>
            <person name="Grigoriev I.V."/>
            <person name="Martin F.M."/>
            <person name="Hacquard S."/>
        </authorList>
    </citation>
    <scope>NUCLEOTIDE SEQUENCE</scope>
    <source>
        <strain evidence="14">MPI-CAGE-AT-0147</strain>
    </source>
</reference>
<dbReference type="GO" id="GO:0005576">
    <property type="term" value="C:extracellular region"/>
    <property type="evidence" value="ECO:0007669"/>
    <property type="project" value="UniProtKB-SubCell"/>
</dbReference>
<comment type="function">
    <text evidence="12">Pectinolytic enzyme involved in the degradation of xylogalacturonan (xga), a galacturonan backbone heavily substituted with xylose, and which is one important component of the hairy regions of pectin. Activity requires a galacturonic acid backbone substituted with xylose.</text>
</comment>
<keyword evidence="10" id="KW-0961">Cell wall biogenesis/degradation</keyword>
<dbReference type="GO" id="GO:0000272">
    <property type="term" value="P:polysaccharide catabolic process"/>
    <property type="evidence" value="ECO:0007669"/>
    <property type="project" value="UniProtKB-KW"/>
</dbReference>
<evidence type="ECO:0000256" key="11">
    <source>
        <dbReference type="ARBA" id="ARBA00023326"/>
    </source>
</evidence>
<evidence type="ECO:0000256" key="10">
    <source>
        <dbReference type="ARBA" id="ARBA00023316"/>
    </source>
</evidence>
<evidence type="ECO:0000256" key="5">
    <source>
        <dbReference type="ARBA" id="ARBA00022737"/>
    </source>
</evidence>
<keyword evidence="6 13" id="KW-0378">Hydrolase</keyword>
<evidence type="ECO:0000256" key="8">
    <source>
        <dbReference type="ARBA" id="ARBA00023277"/>
    </source>
</evidence>
<keyword evidence="9 13" id="KW-0326">Glycosidase</keyword>
<dbReference type="GO" id="GO:0016829">
    <property type="term" value="F:lyase activity"/>
    <property type="evidence" value="ECO:0007669"/>
    <property type="project" value="UniProtKB-KW"/>
</dbReference>
<evidence type="ECO:0000256" key="9">
    <source>
        <dbReference type="ARBA" id="ARBA00023295"/>
    </source>
</evidence>
<keyword evidence="5" id="KW-0677">Repeat</keyword>
<keyword evidence="15" id="KW-1185">Reference proteome</keyword>
<keyword evidence="7" id="KW-0325">Glycoprotein</keyword>
<comment type="caution">
    <text evidence="14">The sequence shown here is derived from an EMBL/GenBank/DDBJ whole genome shotgun (WGS) entry which is preliminary data.</text>
</comment>
<evidence type="ECO:0000256" key="7">
    <source>
        <dbReference type="ARBA" id="ARBA00023180"/>
    </source>
</evidence>
<name>A0A9P9J384_9HYPO</name>
<sequence>MDISIKPHLDKSEYSVHSFSLKSSVAMSTYPKLKTYAVPEGVTPSTSFTVQARPLDDGQSHEWVSVSLYAVDVADVNTTRNEFNKYPISIASFDIDGPIEIKARWVVGTVDTAVIRPLSLGIETTIEDNTISFTLDRPRDVMLEVNGDKWQALHILTNKLEADPPTADSDRVWYFGPGLNNGSAYSKVTDGNLFVPSDTTVYLAGGAFLTAKLNFINVSNSGVRGHGFIYKGPNGGAILIERSSNIIVEKVTSLGATGFSLTTGEANHVHIDGYRSFSSHGNGDGVDFFCSTDILVENCFLRNSDDTIAIYGHRWDYCGDTRNITIKNCVLLPDIAHPINVGTHGNPKKPETFSDIHISNIDILDHHETQMWYQGCIALNAADENLIENVNFDNIRIEKISKGQLVNIRVMKNEMWTTAPGRGVRNVTFKNISLDTANSKIVNPSQILGFDGTRAIENITFENLKIGGQLIHDDMEKPRWFMVSDFVPMFINEHVSNVKFTLTP</sequence>
<evidence type="ECO:0000256" key="3">
    <source>
        <dbReference type="ARBA" id="ARBA00022525"/>
    </source>
</evidence>
<dbReference type="GO" id="GO:0071555">
    <property type="term" value="P:cell wall organization"/>
    <property type="evidence" value="ECO:0007669"/>
    <property type="project" value="UniProtKB-KW"/>
</dbReference>
<dbReference type="Proteomes" id="UP000738349">
    <property type="component" value="Unassembled WGS sequence"/>
</dbReference>
<evidence type="ECO:0000313" key="14">
    <source>
        <dbReference type="EMBL" id="KAH7148204.1"/>
    </source>
</evidence>
<keyword evidence="14" id="KW-0456">Lyase</keyword>
<evidence type="ECO:0000256" key="12">
    <source>
        <dbReference type="ARBA" id="ARBA00037278"/>
    </source>
</evidence>
<keyword evidence="8" id="KW-0119">Carbohydrate metabolism</keyword>
<keyword evidence="4" id="KW-0732">Signal</keyword>
<dbReference type="InterPro" id="IPR011050">
    <property type="entry name" value="Pectin_lyase_fold/virulence"/>
</dbReference>
<dbReference type="InterPro" id="IPR012334">
    <property type="entry name" value="Pectin_lyas_fold"/>
</dbReference>
<dbReference type="PANTHER" id="PTHR31736:SF9">
    <property type="entry name" value="ENDO-XYLOGALACTURONAN HYDROLASE A-RELATED"/>
    <property type="match status" value="1"/>
</dbReference>
<gene>
    <name evidence="14" type="ORF">EDB81DRAFT_791758</name>
</gene>
<dbReference type="OrthoDB" id="187139at2759"/>
<dbReference type="InterPro" id="IPR000743">
    <property type="entry name" value="Glyco_hydro_28"/>
</dbReference>
<proteinExistence type="inferred from homology"/>
<dbReference type="Pfam" id="PF00295">
    <property type="entry name" value="Glyco_hydro_28"/>
    <property type="match status" value="1"/>
</dbReference>
<organism evidence="14 15">
    <name type="scientific">Dactylonectria macrodidyma</name>
    <dbReference type="NCBI Taxonomy" id="307937"/>
    <lineage>
        <taxon>Eukaryota</taxon>
        <taxon>Fungi</taxon>
        <taxon>Dikarya</taxon>
        <taxon>Ascomycota</taxon>
        <taxon>Pezizomycotina</taxon>
        <taxon>Sordariomycetes</taxon>
        <taxon>Hypocreomycetidae</taxon>
        <taxon>Hypocreales</taxon>
        <taxon>Nectriaceae</taxon>
        <taxon>Dactylonectria</taxon>
    </lineage>
</organism>
<keyword evidence="11" id="KW-0624">Polysaccharide degradation</keyword>
<dbReference type="PANTHER" id="PTHR31736">
    <property type="match status" value="1"/>
</dbReference>
<protein>
    <submittedName>
        <fullName evidence="14">Pectin lyase fold/virulence factor</fullName>
    </submittedName>
</protein>
<evidence type="ECO:0000256" key="13">
    <source>
        <dbReference type="RuleBase" id="RU361169"/>
    </source>
</evidence>
<evidence type="ECO:0000313" key="15">
    <source>
        <dbReference type="Proteomes" id="UP000738349"/>
    </source>
</evidence>
<evidence type="ECO:0000256" key="1">
    <source>
        <dbReference type="ARBA" id="ARBA00004613"/>
    </source>
</evidence>
<comment type="similarity">
    <text evidence="2 13">Belongs to the glycosyl hydrolase 28 family.</text>
</comment>
<dbReference type="AlphaFoldDB" id="A0A9P9J384"/>
<evidence type="ECO:0000256" key="6">
    <source>
        <dbReference type="ARBA" id="ARBA00022801"/>
    </source>
</evidence>
<dbReference type="Gene3D" id="2.160.20.10">
    <property type="entry name" value="Single-stranded right-handed beta-helix, Pectin lyase-like"/>
    <property type="match status" value="1"/>
</dbReference>
<keyword evidence="3" id="KW-0964">Secreted</keyword>
<dbReference type="GO" id="GO:0004650">
    <property type="term" value="F:polygalacturonase activity"/>
    <property type="evidence" value="ECO:0007669"/>
    <property type="project" value="InterPro"/>
</dbReference>
<dbReference type="EMBL" id="JAGMUV010000007">
    <property type="protein sequence ID" value="KAH7148204.1"/>
    <property type="molecule type" value="Genomic_DNA"/>
</dbReference>
<evidence type="ECO:0000256" key="2">
    <source>
        <dbReference type="ARBA" id="ARBA00008834"/>
    </source>
</evidence>
<accession>A0A9P9J384</accession>
<evidence type="ECO:0000256" key="4">
    <source>
        <dbReference type="ARBA" id="ARBA00022729"/>
    </source>
</evidence>
<dbReference type="SUPFAM" id="SSF51126">
    <property type="entry name" value="Pectin lyase-like"/>
    <property type="match status" value="1"/>
</dbReference>
<comment type="subcellular location">
    <subcellularLocation>
        <location evidence="1">Secreted</location>
    </subcellularLocation>
</comment>